<dbReference type="PANTHER" id="PTHR42928:SF5">
    <property type="entry name" value="BLR1237 PROTEIN"/>
    <property type="match status" value="1"/>
</dbReference>
<keyword evidence="3" id="KW-0675">Receptor</keyword>
<sequence>MRLQPLLAACAVSLAAVSATPASAQDYPDGPLEFIVPFPPGGASNLIGRAIASAMSEDLGVEITVLNRAGAAGTVGATELSRAEADGYTIGILTSTPLLMRPHTADLPYELSSFELICRGFDNPLILTVATSSGITTLEELMALAENDPAAVRFYSEGPGTLQDIAMNALQEAGGFEALGVPMTGEQTAVQNLLSGVINVAPITAGTALGNPDLLTPIAIMSRERVPNPDVPTVGEVLGSPVIYSLTGAIVAPKGIPADRYGRLVEACATAQGSDSFNEVLGQYSMPPVSETGAGFAEALTGEYDAIGAFLSDM</sequence>
<evidence type="ECO:0000256" key="1">
    <source>
        <dbReference type="ARBA" id="ARBA00006987"/>
    </source>
</evidence>
<feature type="chain" id="PRO_5046436578" evidence="2">
    <location>
        <begin position="25"/>
        <end position="314"/>
    </location>
</feature>
<organism evidence="3 4">
    <name type="scientific">Rhodovulum iodosum</name>
    <dbReference type="NCBI Taxonomy" id="68291"/>
    <lineage>
        <taxon>Bacteria</taxon>
        <taxon>Pseudomonadati</taxon>
        <taxon>Pseudomonadota</taxon>
        <taxon>Alphaproteobacteria</taxon>
        <taxon>Rhodobacterales</taxon>
        <taxon>Paracoccaceae</taxon>
        <taxon>Rhodovulum</taxon>
    </lineage>
</organism>
<dbReference type="CDD" id="cd07012">
    <property type="entry name" value="PBP2_Bug_TTT"/>
    <property type="match status" value="1"/>
</dbReference>
<dbReference type="RefSeq" id="WP_170168847.1">
    <property type="nucleotide sequence ID" value="NZ_JBEHHI010000002.1"/>
</dbReference>
<dbReference type="Gene3D" id="3.40.190.150">
    <property type="entry name" value="Bordetella uptake gene, domain 1"/>
    <property type="match status" value="1"/>
</dbReference>
<proteinExistence type="inferred from homology"/>
<dbReference type="Proteomes" id="UP001560019">
    <property type="component" value="Unassembled WGS sequence"/>
</dbReference>
<dbReference type="Gene3D" id="3.40.190.10">
    <property type="entry name" value="Periplasmic binding protein-like II"/>
    <property type="match status" value="1"/>
</dbReference>
<gene>
    <name evidence="3" type="ORF">Ga0609869_002078</name>
</gene>
<evidence type="ECO:0000256" key="2">
    <source>
        <dbReference type="SAM" id="SignalP"/>
    </source>
</evidence>
<dbReference type="Pfam" id="PF03401">
    <property type="entry name" value="TctC"/>
    <property type="match status" value="1"/>
</dbReference>
<reference evidence="3 4" key="1">
    <citation type="submission" date="2024-06" db="EMBL/GenBank/DDBJ databases">
        <title>Genome of Rhodovulum iodosum, a marine photoferrotroph.</title>
        <authorList>
            <person name="Bianchini G."/>
            <person name="Nikeleit V."/>
            <person name="Kappler A."/>
            <person name="Bryce C."/>
            <person name="Sanchez-Baracaldo P."/>
        </authorList>
    </citation>
    <scope>NUCLEOTIDE SEQUENCE [LARGE SCALE GENOMIC DNA]</scope>
    <source>
        <strain evidence="3 4">UT/N1</strain>
    </source>
</reference>
<dbReference type="EMBL" id="JBEHHI010000002">
    <property type="protein sequence ID" value="MEX5728725.1"/>
    <property type="molecule type" value="Genomic_DNA"/>
</dbReference>
<keyword evidence="2" id="KW-0732">Signal</keyword>
<comment type="similarity">
    <text evidence="1">Belongs to the UPF0065 (bug) family.</text>
</comment>
<dbReference type="InterPro" id="IPR005064">
    <property type="entry name" value="BUG"/>
</dbReference>
<keyword evidence="4" id="KW-1185">Reference proteome</keyword>
<dbReference type="InterPro" id="IPR042100">
    <property type="entry name" value="Bug_dom1"/>
</dbReference>
<comment type="caution">
    <text evidence="3">The sequence shown here is derived from an EMBL/GenBank/DDBJ whole genome shotgun (WGS) entry which is preliminary data.</text>
</comment>
<evidence type="ECO:0000313" key="4">
    <source>
        <dbReference type="Proteomes" id="UP001560019"/>
    </source>
</evidence>
<dbReference type="PANTHER" id="PTHR42928">
    <property type="entry name" value="TRICARBOXYLATE-BINDING PROTEIN"/>
    <property type="match status" value="1"/>
</dbReference>
<feature type="signal peptide" evidence="2">
    <location>
        <begin position="1"/>
        <end position="24"/>
    </location>
</feature>
<protein>
    <submittedName>
        <fullName evidence="3">Tripartite-type tricarboxylate transporter receptor subunit TctC</fullName>
    </submittedName>
</protein>
<dbReference type="PIRSF" id="PIRSF017082">
    <property type="entry name" value="YflP"/>
    <property type="match status" value="1"/>
</dbReference>
<name>A0ABV3XV98_9RHOB</name>
<evidence type="ECO:0000313" key="3">
    <source>
        <dbReference type="EMBL" id="MEX5728725.1"/>
    </source>
</evidence>
<accession>A0ABV3XV98</accession>